<sequence length="191" mass="20115">MGYDSGRGGLLNAVAYLAKRLGAAVVALDAHFPWGTWELHLRLGFPLLAIYSGAEGPQPGKLARRSDKVVAVPLPPGASDRSVEAALALAERLKRPLVLEVGLDLYRLEPLGHFFATTAAYHAAGRLIAGGGYVVLDCASAASIPALKALLAGADGGPNPLPEGRIEEGPAVRREVDRAIRKAVERIDKIK</sequence>
<dbReference type="AlphaFoldDB" id="F2L131"/>
<dbReference type="STRING" id="999630.TUZN_0076"/>
<dbReference type="HOGENOM" id="CLU_090241_0_0_2"/>
<name>F2L131_THEU7</name>
<evidence type="ECO:0000313" key="2">
    <source>
        <dbReference type="Proteomes" id="UP000008138"/>
    </source>
</evidence>
<dbReference type="eggNOG" id="arCOG00325">
    <property type="taxonomic scope" value="Archaea"/>
</dbReference>
<accession>F2L131</accession>
<keyword evidence="2" id="KW-1185">Reference proteome</keyword>
<evidence type="ECO:0000313" key="1">
    <source>
        <dbReference type="EMBL" id="AEA11580.1"/>
    </source>
</evidence>
<dbReference type="SUPFAM" id="SSF52768">
    <property type="entry name" value="Arginase/deacetylase"/>
    <property type="match status" value="1"/>
</dbReference>
<dbReference type="EMBL" id="CP002590">
    <property type="protein sequence ID" value="AEA11580.1"/>
    <property type="molecule type" value="Genomic_DNA"/>
</dbReference>
<reference key="2">
    <citation type="submission" date="2011-03" db="EMBL/GenBank/DDBJ databases">
        <title>Complete genome sequence of the thermoacidophilic crenarchaeon Thermoproteus uzoniensis 768-20.</title>
        <authorList>
            <person name="Mardanov A.V."/>
            <person name="Gumerov V.M."/>
            <person name="Beletsky A.V."/>
            <person name="Prokofeva M.I."/>
            <person name="Bonch-Osmolovskaya E.A."/>
            <person name="Ravin N.V."/>
            <person name="Skryabin K.G."/>
        </authorList>
    </citation>
    <scope>NUCLEOTIDE SEQUENCE</scope>
    <source>
        <strain>768-20</strain>
    </source>
</reference>
<dbReference type="InterPro" id="IPR023696">
    <property type="entry name" value="Ureohydrolase_dom_sf"/>
</dbReference>
<evidence type="ECO:0008006" key="3">
    <source>
        <dbReference type="Google" id="ProtNLM"/>
    </source>
</evidence>
<proteinExistence type="predicted"/>
<organism evidence="1 2">
    <name type="scientific">Thermoproteus uzoniensis (strain 768-20)</name>
    <dbReference type="NCBI Taxonomy" id="999630"/>
    <lineage>
        <taxon>Archaea</taxon>
        <taxon>Thermoproteota</taxon>
        <taxon>Thermoprotei</taxon>
        <taxon>Thermoproteales</taxon>
        <taxon>Thermoproteaceae</taxon>
        <taxon>Thermoproteus</taxon>
    </lineage>
</organism>
<protein>
    <recommendedName>
        <fullName evidence="3">Histone deacetylase superfamily</fullName>
    </recommendedName>
</protein>
<dbReference type="KEGG" id="tuz:TUZN_0076"/>
<reference evidence="1 2" key="1">
    <citation type="journal article" date="2011" name="J. Bacteriol.">
        <title>Complete genome sequence of the thermoacidophilic crenarchaeon Thermoproteus uzoniensis 768-20.</title>
        <authorList>
            <person name="Mardanov A.V."/>
            <person name="Gumerov V.M."/>
            <person name="Beletsky A.V."/>
            <person name="Prokofeva M.I."/>
            <person name="Bonch-Osmolovskaya E.A."/>
            <person name="Ravin N.V."/>
            <person name="Skryabin K.G."/>
        </authorList>
    </citation>
    <scope>NUCLEOTIDE SEQUENCE [LARGE SCALE GENOMIC DNA]</scope>
    <source>
        <strain evidence="1 2">768-20</strain>
    </source>
</reference>
<gene>
    <name evidence="1" type="ordered locus">TUZN_0076</name>
</gene>
<dbReference type="Proteomes" id="UP000008138">
    <property type="component" value="Chromosome"/>
</dbReference>
<dbReference type="OrthoDB" id="28966at2157"/>